<keyword evidence="2" id="KW-1185">Reference proteome</keyword>
<organism evidence="1 2">
    <name type="scientific">Zarea fungicola</name>
    <dbReference type="NCBI Taxonomy" id="93591"/>
    <lineage>
        <taxon>Eukaryota</taxon>
        <taxon>Fungi</taxon>
        <taxon>Dikarya</taxon>
        <taxon>Ascomycota</taxon>
        <taxon>Pezizomycotina</taxon>
        <taxon>Sordariomycetes</taxon>
        <taxon>Hypocreomycetidae</taxon>
        <taxon>Hypocreales</taxon>
        <taxon>Cordycipitaceae</taxon>
        <taxon>Zarea</taxon>
    </lineage>
</organism>
<proteinExistence type="predicted"/>
<dbReference type="EMBL" id="JANJQO010002798">
    <property type="protein sequence ID" value="KAJ2965941.1"/>
    <property type="molecule type" value="Genomic_DNA"/>
</dbReference>
<dbReference type="Proteomes" id="UP001143910">
    <property type="component" value="Unassembled WGS sequence"/>
</dbReference>
<evidence type="ECO:0000313" key="1">
    <source>
        <dbReference type="EMBL" id="KAJ2965941.1"/>
    </source>
</evidence>
<protein>
    <submittedName>
        <fullName evidence="1">Uncharacterized protein</fullName>
    </submittedName>
</protein>
<name>A0ACC1MH20_9HYPO</name>
<sequence>MIFSQLSLSAVALLTSLQGVVAAPAAEAVEVTPKPSYDILDIIPVGDVNITLYGILDEQPEVAPAVHKRCGSNVKHCDPNWKNLARDDHCLALINSFRDPKFSNSLVPNGARSMCVGKGDGPCCVAWSKGLSGVHYSDLVGSAFTIYSQCGRENFNNHGWLSGWTTDTLLGGQCVNQCLSAAEWC</sequence>
<reference evidence="1" key="1">
    <citation type="submission" date="2022-08" db="EMBL/GenBank/DDBJ databases">
        <title>Genome Sequence of Lecanicillium fungicola.</title>
        <authorList>
            <person name="Buettner E."/>
        </authorList>
    </citation>
    <scope>NUCLEOTIDE SEQUENCE</scope>
    <source>
        <strain evidence="1">Babe33</strain>
    </source>
</reference>
<evidence type="ECO:0000313" key="2">
    <source>
        <dbReference type="Proteomes" id="UP001143910"/>
    </source>
</evidence>
<gene>
    <name evidence="1" type="ORF">NQ176_g10380</name>
</gene>
<accession>A0ACC1MH20</accession>
<comment type="caution">
    <text evidence="1">The sequence shown here is derived from an EMBL/GenBank/DDBJ whole genome shotgun (WGS) entry which is preliminary data.</text>
</comment>